<feature type="region of interest" description="DHBP synthase" evidence="17">
    <location>
        <begin position="1"/>
        <end position="211"/>
    </location>
</feature>
<dbReference type="Proteomes" id="UP000465812">
    <property type="component" value="Chromosome"/>
</dbReference>
<proteinExistence type="inferred from homology"/>
<dbReference type="Gene3D" id="3.40.50.10990">
    <property type="entry name" value="GTP cyclohydrolase II"/>
    <property type="match status" value="1"/>
</dbReference>
<keyword evidence="7 17" id="KW-0479">Metal-binding</keyword>
<keyword evidence="9 17" id="KW-0378">Hydrolase</keyword>
<feature type="binding site" evidence="17">
    <location>
        <position position="278"/>
    </location>
    <ligand>
        <name>Zn(2+)</name>
        <dbReference type="ChEBI" id="CHEBI:29105"/>
        <note>catalytic</note>
    </ligand>
</feature>
<dbReference type="RefSeq" id="WP_083096033.1">
    <property type="nucleotide sequence ID" value="NZ_AP022590.1"/>
</dbReference>
<keyword evidence="10 17" id="KW-0862">Zinc</keyword>
<dbReference type="HAMAP" id="MF_00180">
    <property type="entry name" value="RibB"/>
    <property type="match status" value="1"/>
</dbReference>
<dbReference type="PANTHER" id="PTHR21327">
    <property type="entry name" value="GTP CYCLOHYDROLASE II-RELATED"/>
    <property type="match status" value="1"/>
</dbReference>
<keyword evidence="8 17" id="KW-0547">Nucleotide-binding</keyword>
<name>A0ABM7JS59_MYCNT</name>
<feature type="binding site" evidence="17">
    <location>
        <position position="38"/>
    </location>
    <ligand>
        <name>Mg(2+)</name>
        <dbReference type="ChEBI" id="CHEBI:18420"/>
        <label>1</label>
    </ligand>
</feature>
<keyword evidence="13 17" id="KW-0464">Manganese</keyword>
<feature type="binding site" evidence="17">
    <location>
        <position position="174"/>
    </location>
    <ligand>
        <name>D-ribulose 5-phosphate</name>
        <dbReference type="ChEBI" id="CHEBI:58121"/>
    </ligand>
</feature>
<evidence type="ECO:0000256" key="10">
    <source>
        <dbReference type="ARBA" id="ARBA00022833"/>
    </source>
</evidence>
<evidence type="ECO:0000256" key="4">
    <source>
        <dbReference type="ARBA" id="ARBA00004904"/>
    </source>
</evidence>
<evidence type="ECO:0000256" key="2">
    <source>
        <dbReference type="ARBA" id="ARBA00002284"/>
    </source>
</evidence>
<evidence type="ECO:0000256" key="14">
    <source>
        <dbReference type="ARBA" id="ARBA00023239"/>
    </source>
</evidence>
<evidence type="ECO:0000256" key="11">
    <source>
        <dbReference type="ARBA" id="ARBA00022842"/>
    </source>
</evidence>
<evidence type="ECO:0000256" key="18">
    <source>
        <dbReference type="SAM" id="MobiDB-lite"/>
    </source>
</evidence>
<keyword evidence="21" id="KW-1185">Reference proteome</keyword>
<sequence length="439" mass="47393">MHTDKELPVRKPFTSIPEALEDLRRGRMVVVCDDEGRENEGDLTLAAQFATPEAINFMAKEGRGLICLALTGTRCEQLGLQPMAAHNESKFETAFTVSIEAREGVTTGISAADRARTIRVAIDPESSPCDLVQPGHVFPLKAKPGGVLERAGQTEAAVDLCRLAGLNPAGVICEVMNDDGTMARVPDLATFCRRHRLKMITVADLIAFRGQHDNLVERVVQTSLPTQFGAFDIVGYRALAEGRHHVALVKGDVANRRDVLVRVHSECLTGDTFGSLRCDCGQQLEASLAMIQAEGAGVVVYLAQEGRGIGLLNKLRAYKLQDGGLDTVDANLALGFPADLRDYRIGAQILVDLGLSTIRLLTNNPKKIHGIHGFGLSVTEQVPIVVHPNEHNLRYLRAKINRLAHSLDHAGTLKDASPPTVAGATPAGTVKQRATQTIH</sequence>
<dbReference type="InterPro" id="IPR036144">
    <property type="entry name" value="RibA-like_sf"/>
</dbReference>
<comment type="similarity">
    <text evidence="5 17">In the N-terminal section; belongs to the DHBP synthase family.</text>
</comment>
<dbReference type="InterPro" id="IPR000926">
    <property type="entry name" value="RibA"/>
</dbReference>
<evidence type="ECO:0000259" key="19">
    <source>
        <dbReference type="Pfam" id="PF00925"/>
    </source>
</evidence>
<dbReference type="SUPFAM" id="SSF55821">
    <property type="entry name" value="YrdC/RibB"/>
    <property type="match status" value="1"/>
</dbReference>
<dbReference type="EC" id="4.1.99.12" evidence="17"/>
<dbReference type="Pfam" id="PF00926">
    <property type="entry name" value="DHBP_synthase"/>
    <property type="match status" value="1"/>
</dbReference>
<feature type="domain" description="GTP cyclohydrolase II" evidence="19">
    <location>
        <begin position="217"/>
        <end position="383"/>
    </location>
</feature>
<dbReference type="CDD" id="cd00641">
    <property type="entry name" value="GTP_cyclohydro2"/>
    <property type="match status" value="1"/>
</dbReference>
<feature type="site" description="Essential for DHBP synthase activity" evidence="17">
    <location>
        <position position="174"/>
    </location>
</feature>
<keyword evidence="11 17" id="KW-0460">Magnesium</keyword>
<feature type="binding site" evidence="17">
    <location>
        <position position="362"/>
    </location>
    <ligand>
        <name>GTP</name>
        <dbReference type="ChEBI" id="CHEBI:37565"/>
    </ligand>
</feature>
<feature type="binding site" evidence="17">
    <location>
        <position position="38"/>
    </location>
    <ligand>
        <name>Mg(2+)</name>
        <dbReference type="ChEBI" id="CHEBI:18420"/>
        <label>2</label>
    </ligand>
</feature>
<dbReference type="Pfam" id="PF00925">
    <property type="entry name" value="GTP_cyclohydro2"/>
    <property type="match status" value="1"/>
</dbReference>
<feature type="binding site" evidence="17">
    <location>
        <position position="367"/>
    </location>
    <ligand>
        <name>GTP</name>
        <dbReference type="ChEBI" id="CHEBI:37565"/>
    </ligand>
</feature>
<feature type="binding site" evidence="17">
    <location>
        <position position="267"/>
    </location>
    <ligand>
        <name>Zn(2+)</name>
        <dbReference type="ChEBI" id="CHEBI:29105"/>
        <note>catalytic</note>
    </ligand>
</feature>
<feature type="active site" description="Proton acceptor; for GTP cyclohydrolase activity" evidence="17">
    <location>
        <position position="339"/>
    </location>
</feature>
<evidence type="ECO:0000256" key="3">
    <source>
        <dbReference type="ARBA" id="ARBA00004853"/>
    </source>
</evidence>
<feature type="binding site" evidence="17">
    <location>
        <position position="283"/>
    </location>
    <ligand>
        <name>GTP</name>
        <dbReference type="ChEBI" id="CHEBI:37565"/>
    </ligand>
</feature>
<evidence type="ECO:0000256" key="5">
    <source>
        <dbReference type="ARBA" id="ARBA00005520"/>
    </source>
</evidence>
<feature type="binding site" evidence="17">
    <location>
        <begin position="305"/>
        <end position="307"/>
    </location>
    <ligand>
        <name>GTP</name>
        <dbReference type="ChEBI" id="CHEBI:37565"/>
    </ligand>
</feature>
<dbReference type="Gene3D" id="3.90.870.10">
    <property type="entry name" value="DHBP synthase"/>
    <property type="match status" value="1"/>
</dbReference>
<dbReference type="NCBIfam" id="NF001591">
    <property type="entry name" value="PRK00393.1"/>
    <property type="match status" value="1"/>
</dbReference>
<dbReference type="EC" id="3.5.4.25" evidence="17"/>
<comment type="cofactor">
    <cofactor evidence="17">
        <name>Mg(2+)</name>
        <dbReference type="ChEBI" id="CHEBI:18420"/>
    </cofactor>
    <cofactor evidence="17">
        <name>Mn(2+)</name>
        <dbReference type="ChEBI" id="CHEBI:29035"/>
    </cofactor>
    <text evidence="17">Binds 2 divalent metal cations per subunit. Magnesium or manganese.</text>
</comment>
<dbReference type="InterPro" id="IPR032677">
    <property type="entry name" value="GTP_cyclohydro_II"/>
</dbReference>
<dbReference type="EMBL" id="AP022590">
    <property type="protein sequence ID" value="BBY38167.1"/>
    <property type="molecule type" value="Genomic_DNA"/>
</dbReference>
<evidence type="ECO:0000313" key="20">
    <source>
        <dbReference type="EMBL" id="BBY38167.1"/>
    </source>
</evidence>
<dbReference type="PIRSF" id="PIRSF001259">
    <property type="entry name" value="RibA"/>
    <property type="match status" value="1"/>
</dbReference>
<evidence type="ECO:0000256" key="9">
    <source>
        <dbReference type="ARBA" id="ARBA00022801"/>
    </source>
</evidence>
<reference evidence="20 21" key="1">
    <citation type="journal article" date="2019" name="Emerg. Microbes Infect.">
        <title>Comprehensive subspecies identification of 175 nontuberculous mycobacteria species based on 7547 genomic profiles.</title>
        <authorList>
            <person name="Matsumoto Y."/>
            <person name="Kinjo T."/>
            <person name="Motooka D."/>
            <person name="Nabeya D."/>
            <person name="Jung N."/>
            <person name="Uechi K."/>
            <person name="Horii T."/>
            <person name="Iida T."/>
            <person name="Fujita J."/>
            <person name="Nakamura S."/>
        </authorList>
    </citation>
    <scope>NUCLEOTIDE SEQUENCE [LARGE SCALE GENOMIC DNA]</scope>
    <source>
        <strain evidence="20 21">JCM 18113</strain>
    </source>
</reference>
<feature type="binding site" evidence="17">
    <location>
        <position position="42"/>
    </location>
    <ligand>
        <name>D-ribulose 5-phosphate</name>
        <dbReference type="ChEBI" id="CHEBI:58121"/>
    </ligand>
</feature>
<dbReference type="NCBIfam" id="TIGR00505">
    <property type="entry name" value="ribA"/>
    <property type="match status" value="1"/>
</dbReference>
<feature type="binding site" evidence="17">
    <location>
        <begin position="37"/>
        <end position="38"/>
    </location>
    <ligand>
        <name>D-ribulose 5-phosphate</name>
        <dbReference type="ChEBI" id="CHEBI:58121"/>
    </ligand>
</feature>
<evidence type="ECO:0000256" key="8">
    <source>
        <dbReference type="ARBA" id="ARBA00022741"/>
    </source>
</evidence>
<comment type="function">
    <text evidence="2 17">Catalyzes the conversion of D-ribulose 5-phosphate to formate and 3,4-dihydroxy-2-butanone 4-phosphate.</text>
</comment>
<feature type="site" description="Essential for DHBP synthase activity" evidence="17">
    <location>
        <position position="136"/>
    </location>
</feature>
<gene>
    <name evidence="20" type="primary">ribBA_2</name>
    <name evidence="17" type="synonym">ribBA</name>
    <name evidence="20" type="ORF">MMAN_23010</name>
</gene>
<keyword evidence="12 17" id="KW-0342">GTP-binding</keyword>
<evidence type="ECO:0000256" key="15">
    <source>
        <dbReference type="ARBA" id="ARBA00023268"/>
    </source>
</evidence>
<comment type="pathway">
    <text evidence="3 17">Cofactor biosynthesis; riboflavin biosynthesis; 5-amino-6-(D-ribitylamino)uracil from GTP: step 1/4.</text>
</comment>
<feature type="region of interest" description="Disordered" evidence="18">
    <location>
        <begin position="411"/>
        <end position="439"/>
    </location>
</feature>
<feature type="binding site" evidence="17">
    <location>
        <begin position="262"/>
        <end position="266"/>
    </location>
    <ligand>
        <name>GTP</name>
        <dbReference type="ChEBI" id="CHEBI:37565"/>
    </ligand>
</feature>
<comment type="cofactor">
    <cofactor evidence="17">
        <name>Zn(2+)</name>
        <dbReference type="ChEBI" id="CHEBI:29105"/>
    </cofactor>
    <text evidence="17">Binds 1 zinc ion per subunit.</text>
</comment>
<dbReference type="HAMAP" id="MF_00179">
    <property type="entry name" value="RibA"/>
    <property type="match status" value="1"/>
</dbReference>
<keyword evidence="14 17" id="KW-0456">Lyase</keyword>
<dbReference type="HAMAP" id="MF_01283">
    <property type="entry name" value="RibBA"/>
    <property type="match status" value="1"/>
</dbReference>
<evidence type="ECO:0000256" key="7">
    <source>
        <dbReference type="ARBA" id="ARBA00022723"/>
    </source>
</evidence>
<dbReference type="InterPro" id="IPR017945">
    <property type="entry name" value="DHBP_synth_RibB-like_a/b_dom"/>
</dbReference>
<dbReference type="InterPro" id="IPR016299">
    <property type="entry name" value="Riboflavin_synth_RibBA"/>
</dbReference>
<accession>A0ABM7JS59</accession>
<dbReference type="SUPFAM" id="SSF142695">
    <property type="entry name" value="RibA-like"/>
    <property type="match status" value="1"/>
</dbReference>
<comment type="pathway">
    <text evidence="4 17">Cofactor biosynthesis; riboflavin biosynthesis; 2-hydroxy-3-oxobutyl phosphate from D-ribulose 5-phosphate: step 1/1.</text>
</comment>
<evidence type="ECO:0000256" key="17">
    <source>
        <dbReference type="HAMAP-Rule" id="MF_01283"/>
    </source>
</evidence>
<evidence type="ECO:0000256" key="13">
    <source>
        <dbReference type="ARBA" id="ARBA00023211"/>
    </source>
</evidence>
<evidence type="ECO:0000256" key="1">
    <source>
        <dbReference type="ARBA" id="ARBA00000141"/>
    </source>
</evidence>
<keyword evidence="6 17" id="KW-0686">Riboflavin biosynthesis</keyword>
<evidence type="ECO:0000313" key="21">
    <source>
        <dbReference type="Proteomes" id="UP000465812"/>
    </source>
</evidence>
<protein>
    <recommendedName>
        <fullName evidence="17">Riboflavin biosynthesis protein RibBA</fullName>
    </recommendedName>
    <domain>
        <recommendedName>
            <fullName evidence="17">3,4-dihydroxy-2-butanone 4-phosphate synthase</fullName>
            <shortName evidence="17">DHBP synthase</shortName>
            <ecNumber evidence="17">4.1.99.12</ecNumber>
        </recommendedName>
    </domain>
    <domain>
        <recommendedName>
            <fullName evidence="17">GTP cyclohydrolase-2</fullName>
            <ecNumber evidence="17">3.5.4.25</ecNumber>
        </recommendedName>
        <alternativeName>
            <fullName evidence="17">GTP cyclohydrolase II</fullName>
        </alternativeName>
    </domain>
</protein>
<comment type="similarity">
    <text evidence="17">In the C-terminal section; belongs to the GTP cyclohydrolase II family.</text>
</comment>
<evidence type="ECO:0000256" key="12">
    <source>
        <dbReference type="ARBA" id="ARBA00023134"/>
    </source>
</evidence>
<organism evidence="20 21">
    <name type="scientific">Mycobacterium mantenii</name>
    <dbReference type="NCBI Taxonomy" id="560555"/>
    <lineage>
        <taxon>Bacteria</taxon>
        <taxon>Bacillati</taxon>
        <taxon>Actinomycetota</taxon>
        <taxon>Actinomycetes</taxon>
        <taxon>Mycobacteriales</taxon>
        <taxon>Mycobacteriaceae</taxon>
        <taxon>Mycobacterium</taxon>
        <taxon>Mycobacterium avium complex (MAC)</taxon>
    </lineage>
</organism>
<dbReference type="NCBIfam" id="NF006803">
    <property type="entry name" value="PRK09311.1"/>
    <property type="match status" value="1"/>
</dbReference>
<keyword evidence="15 17" id="KW-0511">Multifunctional enzyme</keyword>
<feature type="region of interest" description="GTP cyclohydrolase II" evidence="17">
    <location>
        <begin position="212"/>
        <end position="439"/>
    </location>
</feature>
<dbReference type="PANTHER" id="PTHR21327:SF18">
    <property type="entry name" value="3,4-DIHYDROXY-2-BUTANONE 4-PHOSPHATE SYNTHASE"/>
    <property type="match status" value="1"/>
</dbReference>
<comment type="caution">
    <text evidence="17">Lacks conserved residue(s) required for the propagation of feature annotation.</text>
</comment>
<feature type="binding site" evidence="17">
    <location>
        <position position="280"/>
    </location>
    <ligand>
        <name>Zn(2+)</name>
        <dbReference type="ChEBI" id="CHEBI:29105"/>
        <note>catalytic</note>
    </ligand>
</feature>
<evidence type="ECO:0000256" key="6">
    <source>
        <dbReference type="ARBA" id="ARBA00022619"/>
    </source>
</evidence>
<comment type="catalytic activity">
    <reaction evidence="1 17">
        <text>D-ribulose 5-phosphate = (2S)-2-hydroxy-3-oxobutyl phosphate + formate + H(+)</text>
        <dbReference type="Rhea" id="RHEA:18457"/>
        <dbReference type="ChEBI" id="CHEBI:15378"/>
        <dbReference type="ChEBI" id="CHEBI:15740"/>
        <dbReference type="ChEBI" id="CHEBI:58121"/>
        <dbReference type="ChEBI" id="CHEBI:58830"/>
        <dbReference type="EC" id="4.1.99.12"/>
    </reaction>
</comment>
<dbReference type="NCBIfam" id="TIGR00506">
    <property type="entry name" value="ribB"/>
    <property type="match status" value="1"/>
</dbReference>
<comment type="catalytic activity">
    <reaction evidence="16 17">
        <text>GTP + 4 H2O = 2,5-diamino-6-hydroxy-4-(5-phosphoribosylamino)-pyrimidine + formate + 2 phosphate + 3 H(+)</text>
        <dbReference type="Rhea" id="RHEA:23704"/>
        <dbReference type="ChEBI" id="CHEBI:15377"/>
        <dbReference type="ChEBI" id="CHEBI:15378"/>
        <dbReference type="ChEBI" id="CHEBI:15740"/>
        <dbReference type="ChEBI" id="CHEBI:37565"/>
        <dbReference type="ChEBI" id="CHEBI:43474"/>
        <dbReference type="ChEBI" id="CHEBI:58614"/>
        <dbReference type="EC" id="3.5.4.25"/>
    </reaction>
</comment>
<feature type="binding site" evidence="17">
    <location>
        <position position="327"/>
    </location>
    <ligand>
        <name>GTP</name>
        <dbReference type="ChEBI" id="CHEBI:37565"/>
    </ligand>
</feature>
<feature type="active site" description="Nucleophile; for GTP cyclohydrolase activity" evidence="17">
    <location>
        <position position="341"/>
    </location>
</feature>
<comment type="function">
    <text evidence="17">Catalyzes the conversion of GTP to 2,5-diamino-6-ribosylamino-4(3H)-pyrimidinone 5'-phosphate (DARP), formate and pyrophosphate.</text>
</comment>
<evidence type="ECO:0000256" key="16">
    <source>
        <dbReference type="ARBA" id="ARBA00049295"/>
    </source>
</evidence>
<dbReference type="InterPro" id="IPR000422">
    <property type="entry name" value="DHBP_synthase_RibB"/>
</dbReference>